<evidence type="ECO:0000256" key="5">
    <source>
        <dbReference type="SAM" id="MobiDB-lite"/>
    </source>
</evidence>
<keyword evidence="8" id="KW-0413">Isomerase</keyword>
<dbReference type="InterPro" id="IPR052667">
    <property type="entry name" value="E3_ubiquitin-ligase_RING"/>
</dbReference>
<keyword evidence="3" id="KW-0862">Zinc</keyword>
<evidence type="ECO:0000256" key="1">
    <source>
        <dbReference type="ARBA" id="ARBA00022723"/>
    </source>
</evidence>
<evidence type="ECO:0000256" key="2">
    <source>
        <dbReference type="ARBA" id="ARBA00022771"/>
    </source>
</evidence>
<feature type="region of interest" description="Disordered" evidence="5">
    <location>
        <begin position="116"/>
        <end position="137"/>
    </location>
</feature>
<dbReference type="PANTHER" id="PTHR47156">
    <property type="entry name" value="PROTEIN CBG20824"/>
    <property type="match status" value="1"/>
</dbReference>
<dbReference type="InterPro" id="IPR013083">
    <property type="entry name" value="Znf_RING/FYVE/PHD"/>
</dbReference>
<comment type="caution">
    <text evidence="8">The sequence shown here is derived from an EMBL/GenBank/DDBJ whole genome shotgun (WGS) entry which is preliminary data.</text>
</comment>
<reference evidence="8" key="1">
    <citation type="submission" date="2020-07" db="EMBL/GenBank/DDBJ databases">
        <title>The High-quality genome of the commercially important snow crab, Chionoecetes opilio.</title>
        <authorList>
            <person name="Jeong J.-H."/>
            <person name="Ryu S."/>
        </authorList>
    </citation>
    <scope>NUCLEOTIDE SEQUENCE</scope>
    <source>
        <strain evidence="8">MADBK_172401_WGS</strain>
        <tissue evidence="8">Digestive gland</tissue>
    </source>
</reference>
<dbReference type="Gene3D" id="2.40.100.10">
    <property type="entry name" value="Cyclophilin-like"/>
    <property type="match status" value="1"/>
</dbReference>
<evidence type="ECO:0000313" key="8">
    <source>
        <dbReference type="EMBL" id="KAG0719214.1"/>
    </source>
</evidence>
<feature type="domain" description="PPIase cyclophilin-type" evidence="6">
    <location>
        <begin position="375"/>
        <end position="511"/>
    </location>
</feature>
<evidence type="ECO:0000313" key="9">
    <source>
        <dbReference type="Proteomes" id="UP000770661"/>
    </source>
</evidence>
<keyword evidence="9" id="KW-1185">Reference proteome</keyword>
<dbReference type="Gene3D" id="3.30.40.10">
    <property type="entry name" value="Zinc/RING finger domain, C3HC4 (zinc finger)"/>
    <property type="match status" value="1"/>
</dbReference>
<dbReference type="AlphaFoldDB" id="A0A8J4YAD0"/>
<evidence type="ECO:0000256" key="4">
    <source>
        <dbReference type="PROSITE-ProRule" id="PRU00175"/>
    </source>
</evidence>
<dbReference type="CDD" id="cd19757">
    <property type="entry name" value="Bbox1"/>
    <property type="match status" value="1"/>
</dbReference>
<dbReference type="SUPFAM" id="SSF57850">
    <property type="entry name" value="RING/U-box"/>
    <property type="match status" value="1"/>
</dbReference>
<dbReference type="Proteomes" id="UP000770661">
    <property type="component" value="Unassembled WGS sequence"/>
</dbReference>
<organism evidence="8 9">
    <name type="scientific">Chionoecetes opilio</name>
    <name type="common">Atlantic snow crab</name>
    <name type="synonym">Cancer opilio</name>
    <dbReference type="NCBI Taxonomy" id="41210"/>
    <lineage>
        <taxon>Eukaryota</taxon>
        <taxon>Metazoa</taxon>
        <taxon>Ecdysozoa</taxon>
        <taxon>Arthropoda</taxon>
        <taxon>Crustacea</taxon>
        <taxon>Multicrustacea</taxon>
        <taxon>Malacostraca</taxon>
        <taxon>Eumalacostraca</taxon>
        <taxon>Eucarida</taxon>
        <taxon>Decapoda</taxon>
        <taxon>Pleocyemata</taxon>
        <taxon>Brachyura</taxon>
        <taxon>Eubrachyura</taxon>
        <taxon>Majoidea</taxon>
        <taxon>Majidae</taxon>
        <taxon>Chionoecetes</taxon>
    </lineage>
</organism>
<feature type="domain" description="RING-type" evidence="7">
    <location>
        <begin position="46"/>
        <end position="89"/>
    </location>
</feature>
<dbReference type="SUPFAM" id="SSF50891">
    <property type="entry name" value="Cyclophilin-like"/>
    <property type="match status" value="1"/>
</dbReference>
<dbReference type="OrthoDB" id="654191at2759"/>
<evidence type="ECO:0000259" key="7">
    <source>
        <dbReference type="PROSITE" id="PS50089"/>
    </source>
</evidence>
<proteinExistence type="predicted"/>
<keyword evidence="2 4" id="KW-0863">Zinc-finger</keyword>
<dbReference type="InterPro" id="IPR027370">
    <property type="entry name" value="Znf-RING_euk"/>
</dbReference>
<dbReference type="PANTHER" id="PTHR47156:SF7">
    <property type="entry name" value="RING-TYPE DOMAIN-CONTAINING PROTEIN"/>
    <property type="match status" value="1"/>
</dbReference>
<dbReference type="PROSITE" id="PS50089">
    <property type="entry name" value="ZF_RING_2"/>
    <property type="match status" value="1"/>
</dbReference>
<evidence type="ECO:0000256" key="3">
    <source>
        <dbReference type="ARBA" id="ARBA00022833"/>
    </source>
</evidence>
<dbReference type="GO" id="GO:0008270">
    <property type="term" value="F:zinc ion binding"/>
    <property type="evidence" value="ECO:0007669"/>
    <property type="project" value="UniProtKB-KW"/>
</dbReference>
<feature type="compositionally biased region" description="Basic residues" evidence="5">
    <location>
        <begin position="1"/>
        <end position="12"/>
    </location>
</feature>
<feature type="compositionally biased region" description="Polar residues" evidence="5">
    <location>
        <begin position="116"/>
        <end position="126"/>
    </location>
</feature>
<protein>
    <submittedName>
        <fullName evidence="8">Peptidyl-prolyl cis-trans isomerase</fullName>
    </submittedName>
</protein>
<gene>
    <name evidence="8" type="primary">ppi1</name>
    <name evidence="8" type="ORF">GWK47_050925</name>
</gene>
<dbReference type="SMART" id="SM00184">
    <property type="entry name" value="RING"/>
    <property type="match status" value="1"/>
</dbReference>
<evidence type="ECO:0000259" key="6">
    <source>
        <dbReference type="PROSITE" id="PS50072"/>
    </source>
</evidence>
<dbReference type="Pfam" id="PF13445">
    <property type="entry name" value="zf-RING_UBOX"/>
    <property type="match status" value="1"/>
</dbReference>
<dbReference type="Pfam" id="PF00160">
    <property type="entry name" value="Pro_isomerase"/>
    <property type="match status" value="1"/>
</dbReference>
<dbReference type="InterPro" id="IPR029000">
    <property type="entry name" value="Cyclophilin-like_dom_sf"/>
</dbReference>
<keyword evidence="1" id="KW-0479">Metal-binding</keyword>
<dbReference type="InterPro" id="IPR001841">
    <property type="entry name" value="Znf_RING"/>
</dbReference>
<dbReference type="PROSITE" id="PS50072">
    <property type="entry name" value="CSA_PPIASE_2"/>
    <property type="match status" value="1"/>
</dbReference>
<dbReference type="EMBL" id="JACEEZ010014860">
    <property type="protein sequence ID" value="KAG0719214.1"/>
    <property type="molecule type" value="Genomic_DNA"/>
</dbReference>
<dbReference type="InterPro" id="IPR002130">
    <property type="entry name" value="Cyclophilin-type_PPIase_dom"/>
</dbReference>
<dbReference type="GO" id="GO:0003755">
    <property type="term" value="F:peptidyl-prolyl cis-trans isomerase activity"/>
    <property type="evidence" value="ECO:0007669"/>
    <property type="project" value="InterPro"/>
</dbReference>
<accession>A0A8J4YAD0</accession>
<name>A0A8J4YAD0_CHIOP</name>
<sequence>MGGSKNKRKNKGQQKGAAISRPQQDKRDHTGTGVASATPAASVMECGICMERFDTGNRKPRNLQCGHGFCTLCCMSLEKHQTIICPKCRQETIVSHPDEYLPVNYPVLEIVASSGSNDAQANQNRKPASLKKESSPHGGRCLEAQADIYMHCAYCHMWLCKDCSRIDHQRPECLLTPFRDTLEEITRVGLAKATSSEDSLKKFSREGNAYSKKLRSFTTLLEIALDCAKMEQGHFQGILDQSQPLEQQLYDLRKEVPADLEKALCFLEGLEEVTSKTQQWAADKYAMLKDDQVSRVLKILLHTAVQMHMAVSPQASSGVMGLHRIKGIDITFPMEMYRGRLLVHAGRQRDPPIGSRVIKVEHIWSCINPSHALTFLDISRNGRELGKMFIRLMGCSKQSLCFLMMCTGEAGPSYHGTRFHRIWWPGLPGEHVWAGDHDHGDGGGGTVPAEILRKTKELPDEKTKMVITSGLVAGGYGKSNSTIFRMYTNPSTDGVEEVAFGRVEDGLCILKDAIKNNKNITDITISGCGVVVEP</sequence>
<feature type="region of interest" description="Disordered" evidence="5">
    <location>
        <begin position="1"/>
        <end position="36"/>
    </location>
</feature>